<gene>
    <name evidence="10" type="ORF">ACFQ1E_19760</name>
</gene>
<evidence type="ECO:0000256" key="9">
    <source>
        <dbReference type="RuleBase" id="RU003862"/>
    </source>
</evidence>
<evidence type="ECO:0000256" key="4">
    <source>
        <dbReference type="ARBA" id="ARBA00022630"/>
    </source>
</evidence>
<dbReference type="InterPro" id="IPR003171">
    <property type="entry name" value="Mehydrof_redctse-like"/>
</dbReference>
<evidence type="ECO:0000313" key="10">
    <source>
        <dbReference type="EMBL" id="MFD0948585.1"/>
    </source>
</evidence>
<dbReference type="EMBL" id="JBHTJG010000015">
    <property type="protein sequence ID" value="MFD0948585.1"/>
    <property type="molecule type" value="Genomic_DNA"/>
</dbReference>
<dbReference type="Proteomes" id="UP001596977">
    <property type="component" value="Unassembled WGS sequence"/>
</dbReference>
<evidence type="ECO:0000256" key="3">
    <source>
        <dbReference type="ARBA" id="ARBA00006743"/>
    </source>
</evidence>
<evidence type="ECO:0000313" key="11">
    <source>
        <dbReference type="Proteomes" id="UP001596977"/>
    </source>
</evidence>
<evidence type="ECO:0000256" key="1">
    <source>
        <dbReference type="ARBA" id="ARBA00001974"/>
    </source>
</evidence>
<dbReference type="Gene3D" id="3.20.20.220">
    <property type="match status" value="1"/>
</dbReference>
<evidence type="ECO:0000256" key="8">
    <source>
        <dbReference type="ARBA" id="ARBA00048628"/>
    </source>
</evidence>
<evidence type="ECO:0000256" key="7">
    <source>
        <dbReference type="ARBA" id="ARBA00034478"/>
    </source>
</evidence>
<dbReference type="SUPFAM" id="SSF51730">
    <property type="entry name" value="FAD-linked oxidoreductase"/>
    <property type="match status" value="1"/>
</dbReference>
<accession>A0ABW3HDS6</accession>
<keyword evidence="11" id="KW-1185">Reference proteome</keyword>
<evidence type="ECO:0000256" key="2">
    <source>
        <dbReference type="ARBA" id="ARBA00004777"/>
    </source>
</evidence>
<comment type="cofactor">
    <cofactor evidence="1 9">
        <name>FAD</name>
        <dbReference type="ChEBI" id="CHEBI:57692"/>
    </cofactor>
</comment>
<dbReference type="Pfam" id="PF02219">
    <property type="entry name" value="MTHFR"/>
    <property type="match status" value="1"/>
</dbReference>
<comment type="similarity">
    <text evidence="3 9">Belongs to the methylenetetrahydrofolate reductase family.</text>
</comment>
<reference evidence="11" key="1">
    <citation type="journal article" date="2019" name="Int. J. Syst. Evol. Microbiol.">
        <title>The Global Catalogue of Microorganisms (GCM) 10K type strain sequencing project: providing services to taxonomists for standard genome sequencing and annotation.</title>
        <authorList>
            <consortium name="The Broad Institute Genomics Platform"/>
            <consortium name="The Broad Institute Genome Sequencing Center for Infectious Disease"/>
            <person name="Wu L."/>
            <person name="Ma J."/>
        </authorList>
    </citation>
    <scope>NUCLEOTIDE SEQUENCE [LARGE SCALE GENOMIC DNA]</scope>
    <source>
        <strain evidence="11">CCUG 62982</strain>
    </source>
</reference>
<name>A0ABW3HDS6_9SPHN</name>
<keyword evidence="4 9" id="KW-0285">Flavoprotein</keyword>
<comment type="pathway">
    <text evidence="2 9">One-carbon metabolism; tetrahydrofolate interconversion.</text>
</comment>
<organism evidence="10 11">
    <name type="scientific">Sphingomonas canadensis</name>
    <dbReference type="NCBI Taxonomy" id="1219257"/>
    <lineage>
        <taxon>Bacteria</taxon>
        <taxon>Pseudomonadati</taxon>
        <taxon>Pseudomonadota</taxon>
        <taxon>Alphaproteobacteria</taxon>
        <taxon>Sphingomonadales</taxon>
        <taxon>Sphingomonadaceae</taxon>
        <taxon>Sphingomonas</taxon>
    </lineage>
</organism>
<proteinExistence type="inferred from homology"/>
<comment type="catalytic activity">
    <reaction evidence="8">
        <text>(6S)-5-methyl-5,6,7,8-tetrahydrofolate + NAD(+) = (6R)-5,10-methylene-5,6,7,8-tetrahydrofolate + NADH + H(+)</text>
        <dbReference type="Rhea" id="RHEA:19821"/>
        <dbReference type="ChEBI" id="CHEBI:15378"/>
        <dbReference type="ChEBI" id="CHEBI:15636"/>
        <dbReference type="ChEBI" id="CHEBI:18608"/>
        <dbReference type="ChEBI" id="CHEBI:57540"/>
        <dbReference type="ChEBI" id="CHEBI:57945"/>
        <dbReference type="EC" id="1.5.1.54"/>
    </reaction>
    <physiologicalReaction direction="right-to-left" evidence="8">
        <dbReference type="Rhea" id="RHEA:19823"/>
    </physiologicalReaction>
</comment>
<dbReference type="PANTHER" id="PTHR45754">
    <property type="entry name" value="METHYLENETETRAHYDROFOLATE REDUCTASE"/>
    <property type="match status" value="1"/>
</dbReference>
<dbReference type="InterPro" id="IPR029041">
    <property type="entry name" value="FAD-linked_oxidoreductase-like"/>
</dbReference>
<dbReference type="PANTHER" id="PTHR45754:SF3">
    <property type="entry name" value="METHYLENETETRAHYDROFOLATE REDUCTASE (NADPH)"/>
    <property type="match status" value="1"/>
</dbReference>
<evidence type="ECO:0000256" key="6">
    <source>
        <dbReference type="ARBA" id="ARBA00023002"/>
    </source>
</evidence>
<dbReference type="RefSeq" id="WP_264946496.1">
    <property type="nucleotide sequence ID" value="NZ_JAPDRA010000015.1"/>
</dbReference>
<keyword evidence="5 9" id="KW-0274">FAD</keyword>
<protein>
    <recommendedName>
        <fullName evidence="9">Methylenetetrahydrofolate reductase</fullName>
    </recommendedName>
</protein>
<comment type="caution">
    <text evidence="10">The sequence shown here is derived from an EMBL/GenBank/DDBJ whole genome shotgun (WGS) entry which is preliminary data.</text>
</comment>
<dbReference type="GO" id="GO:0004489">
    <property type="term" value="F:methylenetetrahydrofolate reductase [NAD(P)H] activity"/>
    <property type="evidence" value="ECO:0007669"/>
    <property type="project" value="UniProtKB-EC"/>
</dbReference>
<keyword evidence="6 9" id="KW-0560">Oxidoreductase</keyword>
<sequence length="314" mass="32937">MTAWPIPRVEDGPRDDAERLFGAIRGMAAAASFELAAREADGLGEALARLPRGSAVSVTWLPGDSDADRIAAARAIRAAGHDPVPHIAARGIADRAAFDRLAGALAEAAEVRRLFVIAGDTRRIAGEFGSALELIARCDPARHGIRAIGVGGYPEGHPAIAPEVLEAAVDTKLAVIADKGLAPFVVTQFAFHAAPILAWLEAFRARGNDAPVRIGLAGPANLRTLRRYARICGIGASIQALSSRGASIARLLAEAGPDPVIRDLAGSIACEEHGDTALHFFSFGGLDRTARWVTAAAEGRIRLRPCEAGFETLD</sequence>
<comment type="pathway">
    <text evidence="7">Amino-acid biosynthesis; L-methionine biosynthesis via de novo pathway.</text>
</comment>
<evidence type="ECO:0000256" key="5">
    <source>
        <dbReference type="ARBA" id="ARBA00022827"/>
    </source>
</evidence>